<protein>
    <submittedName>
        <fullName evidence="2">Uncharacterized protein</fullName>
    </submittedName>
</protein>
<evidence type="ECO:0000313" key="3">
    <source>
        <dbReference type="Proteomes" id="UP001165384"/>
    </source>
</evidence>
<accession>A0ABS9JYV2</accession>
<keyword evidence="3" id="KW-1185">Reference proteome</keyword>
<dbReference type="RefSeq" id="WP_275707668.1">
    <property type="nucleotide sequence ID" value="NZ_JAKLTN010000001.1"/>
</dbReference>
<gene>
    <name evidence="2" type="ORF">LZ012_03675</name>
</gene>
<keyword evidence="1" id="KW-0472">Membrane</keyword>
<name>A0ABS9JYV2_9RHOO</name>
<keyword evidence="1" id="KW-0812">Transmembrane</keyword>
<organism evidence="2 3">
    <name type="scientific">Dechloromonas hankyongensis</name>
    <dbReference type="NCBI Taxonomy" id="2908002"/>
    <lineage>
        <taxon>Bacteria</taxon>
        <taxon>Pseudomonadati</taxon>
        <taxon>Pseudomonadota</taxon>
        <taxon>Betaproteobacteria</taxon>
        <taxon>Rhodocyclales</taxon>
        <taxon>Azonexaceae</taxon>
        <taxon>Dechloromonas</taxon>
    </lineage>
</organism>
<evidence type="ECO:0000313" key="2">
    <source>
        <dbReference type="EMBL" id="MCG2576092.1"/>
    </source>
</evidence>
<evidence type="ECO:0000256" key="1">
    <source>
        <dbReference type="SAM" id="Phobius"/>
    </source>
</evidence>
<dbReference type="Proteomes" id="UP001165384">
    <property type="component" value="Unassembled WGS sequence"/>
</dbReference>
<reference evidence="2" key="1">
    <citation type="submission" date="2022-01" db="EMBL/GenBank/DDBJ databases">
        <authorList>
            <person name="Jo J.-H."/>
            <person name="Im W.-T."/>
        </authorList>
    </citation>
    <scope>NUCLEOTIDE SEQUENCE</scope>
    <source>
        <strain evidence="2">XY25</strain>
    </source>
</reference>
<sequence length="192" mass="23077">MTTHIDELLARIHELEDQVEDEYRKAREAWAQKRQGLAEEFLRQQRRYKIGLFRFLLRSRLLVALTAPVIHAGWIPFLLLDLFVTVYQAICFPIYRIPKVRRADYLVFDREDLPYLNIIEKFNCFYCSYGNGVAAYFREVAARTEQYWCPIKHARRLKAAHERYHDFFDYGDAEAFRQGLARLRRQYEDADK</sequence>
<keyword evidence="1" id="KW-1133">Transmembrane helix</keyword>
<feature type="transmembrane region" description="Helical" evidence="1">
    <location>
        <begin position="52"/>
        <end position="71"/>
    </location>
</feature>
<comment type="caution">
    <text evidence="2">The sequence shown here is derived from an EMBL/GenBank/DDBJ whole genome shotgun (WGS) entry which is preliminary data.</text>
</comment>
<proteinExistence type="predicted"/>
<dbReference type="EMBL" id="JAKLTN010000001">
    <property type="protein sequence ID" value="MCG2576092.1"/>
    <property type="molecule type" value="Genomic_DNA"/>
</dbReference>